<proteinExistence type="predicted"/>
<reference evidence="1 2" key="1">
    <citation type="journal article" date="2020" name="Genomics">
        <title>Complete, high-quality genomes from long-read metagenomic sequencing of two wolf lichen thalli reveals enigmatic genome architecture.</title>
        <authorList>
            <person name="McKenzie S.K."/>
            <person name="Walston R.F."/>
            <person name="Allen J.L."/>
        </authorList>
    </citation>
    <scope>NUCLEOTIDE SEQUENCE [LARGE SCALE GENOMIC DNA]</scope>
    <source>
        <strain evidence="1">WasteWater2</strain>
    </source>
</reference>
<dbReference type="GeneID" id="59284449"/>
<dbReference type="Proteomes" id="UP000578531">
    <property type="component" value="Unassembled WGS sequence"/>
</dbReference>
<dbReference type="OrthoDB" id="3625606at2759"/>
<sequence length="187" mass="22074">MPAGLARSVLKRYHQFFRNDIIRRQKEQERTDLGSQVWFSCDQTAGDLSHWAFIVHDLVENSFTKYELCKVRSGNVKRDDMHFSETVDGRDGNRYHFRSKPILLNLDIRKKHILETGYPEDGSFHIGLIGWTHMTREGIDGIGDSIMKDFGKYTLLWNNCQRFLRKLYEGLRNKQAPEAADYLWFRK</sequence>
<name>A0A8H6L805_9LECA</name>
<organism evidence="1 2">
    <name type="scientific">Letharia columbiana</name>
    <dbReference type="NCBI Taxonomy" id="112416"/>
    <lineage>
        <taxon>Eukaryota</taxon>
        <taxon>Fungi</taxon>
        <taxon>Dikarya</taxon>
        <taxon>Ascomycota</taxon>
        <taxon>Pezizomycotina</taxon>
        <taxon>Lecanoromycetes</taxon>
        <taxon>OSLEUM clade</taxon>
        <taxon>Lecanoromycetidae</taxon>
        <taxon>Lecanorales</taxon>
        <taxon>Lecanorineae</taxon>
        <taxon>Parmeliaceae</taxon>
        <taxon>Letharia</taxon>
    </lineage>
</organism>
<dbReference type="AlphaFoldDB" id="A0A8H6L805"/>
<protein>
    <submittedName>
        <fullName evidence="1">Uncharacterized protein</fullName>
    </submittedName>
</protein>
<keyword evidence="2" id="KW-1185">Reference proteome</keyword>
<dbReference type="EMBL" id="JACCJC010000007">
    <property type="protein sequence ID" value="KAF6238906.1"/>
    <property type="molecule type" value="Genomic_DNA"/>
</dbReference>
<gene>
    <name evidence="1" type="ORF">HO173_002778</name>
</gene>
<accession>A0A8H6L805</accession>
<comment type="caution">
    <text evidence="1">The sequence shown here is derived from an EMBL/GenBank/DDBJ whole genome shotgun (WGS) entry which is preliminary data.</text>
</comment>
<dbReference type="RefSeq" id="XP_037168202.1">
    <property type="nucleotide sequence ID" value="XM_037304709.1"/>
</dbReference>
<evidence type="ECO:0000313" key="1">
    <source>
        <dbReference type="EMBL" id="KAF6238906.1"/>
    </source>
</evidence>
<evidence type="ECO:0000313" key="2">
    <source>
        <dbReference type="Proteomes" id="UP000578531"/>
    </source>
</evidence>